<dbReference type="RefSeq" id="WP_145693391.1">
    <property type="nucleotide sequence ID" value="NZ_VLJT01000091.1"/>
</dbReference>
<dbReference type="Pfam" id="PF14216">
    <property type="entry name" value="DUF4326"/>
    <property type="match status" value="1"/>
</dbReference>
<organism evidence="2 3">
    <name type="scientific">Rhodococcus rhodochrous J45</name>
    <dbReference type="NCBI Taxonomy" id="935266"/>
    <lineage>
        <taxon>Bacteria</taxon>
        <taxon>Bacillati</taxon>
        <taxon>Actinomycetota</taxon>
        <taxon>Actinomycetes</taxon>
        <taxon>Mycobacteriales</taxon>
        <taxon>Nocardiaceae</taxon>
        <taxon>Rhodococcus</taxon>
    </lineage>
</organism>
<protein>
    <submittedName>
        <fullName evidence="2">Uncharacterized protein DUF4326</fullName>
    </submittedName>
</protein>
<dbReference type="Proteomes" id="UP000317573">
    <property type="component" value="Unassembled WGS sequence"/>
</dbReference>
<dbReference type="InterPro" id="IPR025475">
    <property type="entry name" value="DUF4326"/>
</dbReference>
<evidence type="ECO:0000259" key="1">
    <source>
        <dbReference type="Pfam" id="PF14216"/>
    </source>
</evidence>
<comment type="caution">
    <text evidence="2">The sequence shown here is derived from an EMBL/GenBank/DDBJ whole genome shotgun (WGS) entry which is preliminary data.</text>
</comment>
<accession>A0A562D713</accession>
<name>A0A562D713_RHORH</name>
<dbReference type="AlphaFoldDB" id="A0A562D713"/>
<sequence length="133" mass="14424">MSPRRIQRKRTAGWRMPEGAVYVGRPSKWGNPFRAGAFTFLTGPKAGKTMDAADAVKAFRNRINLVEGEEVIARIRKELAGKDLVCWCPLDAPCHADVLLEIANRDDGVGACGVAAPTPSTHNPIPPKARCES</sequence>
<evidence type="ECO:0000313" key="2">
    <source>
        <dbReference type="EMBL" id="TWH05513.1"/>
    </source>
</evidence>
<dbReference type="EMBL" id="VLJT01000091">
    <property type="protein sequence ID" value="TWH05513.1"/>
    <property type="molecule type" value="Genomic_DNA"/>
</dbReference>
<reference evidence="2 3" key="1">
    <citation type="submission" date="2019-07" db="EMBL/GenBank/DDBJ databases">
        <title>Genome sequencing of lignin-degrading bacterial isolates.</title>
        <authorList>
            <person name="Gladden J."/>
        </authorList>
    </citation>
    <scope>NUCLEOTIDE SEQUENCE [LARGE SCALE GENOMIC DNA]</scope>
    <source>
        <strain evidence="2 3">J45</strain>
    </source>
</reference>
<feature type="domain" description="DUF4326" evidence="1">
    <location>
        <begin position="9"/>
        <end position="101"/>
    </location>
</feature>
<proteinExistence type="predicted"/>
<evidence type="ECO:0000313" key="3">
    <source>
        <dbReference type="Proteomes" id="UP000317573"/>
    </source>
</evidence>
<gene>
    <name evidence="2" type="ORF">L618_008700000050</name>
</gene>